<dbReference type="GO" id="GO:0051539">
    <property type="term" value="F:4 iron, 4 sulfur cluster binding"/>
    <property type="evidence" value="ECO:0007669"/>
    <property type="project" value="UniProtKB-UniRule"/>
</dbReference>
<dbReference type="PANTHER" id="PTHR38839">
    <property type="entry name" value="TRANSCRIPTIONAL REGULATOR WHID-RELATED"/>
    <property type="match status" value="1"/>
</dbReference>
<dbReference type="PANTHER" id="PTHR38839:SF6">
    <property type="entry name" value="TRANSCRIPTIONAL REGULATOR WHIB1"/>
    <property type="match status" value="1"/>
</dbReference>
<dbReference type="HAMAP" id="MF_01479">
    <property type="entry name" value="WhiB"/>
    <property type="match status" value="1"/>
</dbReference>
<evidence type="ECO:0000256" key="11">
    <source>
        <dbReference type="HAMAP-Rule" id="MF_01479"/>
    </source>
</evidence>
<evidence type="ECO:0000256" key="10">
    <source>
        <dbReference type="ARBA" id="ARBA00023163"/>
    </source>
</evidence>
<comment type="PTM">
    <text evidence="11">The Fe-S cluster can be nitrosylated by nitric oxide (NO).</text>
</comment>
<feature type="region of interest" description="Disordered" evidence="12">
    <location>
        <begin position="65"/>
        <end position="103"/>
    </location>
</feature>
<evidence type="ECO:0000256" key="2">
    <source>
        <dbReference type="ARBA" id="ARBA00006597"/>
    </source>
</evidence>
<dbReference type="InterPro" id="IPR034768">
    <property type="entry name" value="4FE4S_WBL"/>
</dbReference>
<evidence type="ECO:0000256" key="5">
    <source>
        <dbReference type="ARBA" id="ARBA00023004"/>
    </source>
</evidence>
<organism evidence="15 17">
    <name type="scientific">Streptomyces antibioticus</name>
    <dbReference type="NCBI Taxonomy" id="1890"/>
    <lineage>
        <taxon>Bacteria</taxon>
        <taxon>Bacillati</taxon>
        <taxon>Actinomycetota</taxon>
        <taxon>Actinomycetes</taxon>
        <taxon>Kitasatosporales</taxon>
        <taxon>Streptomycetaceae</taxon>
        <taxon>Streptomyces</taxon>
    </lineage>
</organism>
<dbReference type="GO" id="GO:0047134">
    <property type="term" value="F:protein-disulfide reductase [NAD(P)H] activity"/>
    <property type="evidence" value="ECO:0007669"/>
    <property type="project" value="TreeGrafter"/>
</dbReference>
<evidence type="ECO:0000256" key="3">
    <source>
        <dbReference type="ARBA" id="ARBA00022485"/>
    </source>
</evidence>
<evidence type="ECO:0000256" key="4">
    <source>
        <dbReference type="ARBA" id="ARBA00022723"/>
    </source>
</evidence>
<gene>
    <name evidence="11" type="primary">whiB</name>
    <name evidence="14" type="ORF">AFM16_00320</name>
    <name evidence="15" type="ORF">HCX60_00430</name>
</gene>
<comment type="cofactor">
    <cofactor evidence="11">
        <name>[4Fe-4S] cluster</name>
        <dbReference type="ChEBI" id="CHEBI:49883"/>
    </cofactor>
    <text evidence="11">Binds 1 [4Fe-4S] cluster per subunit. Following nitrosylation of the [4Fe-4S] cluster binds 1 [4Fe-8(NO)] cluster per subunit.</text>
</comment>
<comment type="similarity">
    <text evidence="2 11">Belongs to the WhiB family.</text>
</comment>
<dbReference type="GO" id="GO:0003677">
    <property type="term" value="F:DNA binding"/>
    <property type="evidence" value="ECO:0007669"/>
    <property type="project" value="UniProtKB-UniRule"/>
</dbReference>
<keyword evidence="6" id="KW-0411">Iron-sulfur</keyword>
<dbReference type="GO" id="GO:0045454">
    <property type="term" value="P:cell redox homeostasis"/>
    <property type="evidence" value="ECO:0007669"/>
    <property type="project" value="TreeGrafter"/>
</dbReference>
<comment type="subcellular location">
    <subcellularLocation>
        <location evidence="1 11">Cytoplasm</location>
    </subcellularLocation>
</comment>
<dbReference type="Pfam" id="PF02467">
    <property type="entry name" value="Whib"/>
    <property type="match status" value="1"/>
</dbReference>
<proteinExistence type="inferred from homology"/>
<evidence type="ECO:0000256" key="1">
    <source>
        <dbReference type="ARBA" id="ARBA00004496"/>
    </source>
</evidence>
<dbReference type="GO" id="GO:0046872">
    <property type="term" value="F:metal ion binding"/>
    <property type="evidence" value="ECO:0007669"/>
    <property type="project" value="UniProtKB-KW"/>
</dbReference>
<evidence type="ECO:0000256" key="9">
    <source>
        <dbReference type="ARBA" id="ARBA00023157"/>
    </source>
</evidence>
<comment type="caution">
    <text evidence="11">Lacks conserved residue(s) required for the propagation of feature annotation.</text>
</comment>
<dbReference type="InterPro" id="IPR003482">
    <property type="entry name" value="Whib"/>
</dbReference>
<evidence type="ECO:0000256" key="6">
    <source>
        <dbReference type="ARBA" id="ARBA00023014"/>
    </source>
</evidence>
<keyword evidence="4" id="KW-0479">Metal-binding</keyword>
<keyword evidence="11" id="KW-0963">Cytoplasm</keyword>
<keyword evidence="5" id="KW-0408">Iron</keyword>
<dbReference type="GO" id="GO:0005737">
    <property type="term" value="C:cytoplasm"/>
    <property type="evidence" value="ECO:0007669"/>
    <property type="project" value="UniProtKB-SubCell"/>
</dbReference>
<evidence type="ECO:0000259" key="13">
    <source>
        <dbReference type="PROSITE" id="PS51674"/>
    </source>
</evidence>
<dbReference type="GO" id="GO:0045892">
    <property type="term" value="P:negative regulation of DNA-templated transcription"/>
    <property type="evidence" value="ECO:0007669"/>
    <property type="project" value="TreeGrafter"/>
</dbReference>
<keyword evidence="3" id="KW-0004">4Fe-4S</keyword>
<reference evidence="15 17" key="2">
    <citation type="submission" date="2020-03" db="EMBL/GenBank/DDBJ databases">
        <title>Is there a link between lipid content and antibiotic production in Streptomyces?</title>
        <authorList>
            <person name="David M."/>
            <person name="Lejeune C."/>
            <person name="Abreu S."/>
            <person name="Thibessard A."/>
            <person name="Leblond P."/>
            <person name="Chaminade P."/>
            <person name="Virolle M.-J."/>
        </authorList>
    </citation>
    <scope>NUCLEOTIDE SEQUENCE [LARGE SCALE GENOMIC DNA]</scope>
    <source>
        <strain evidence="15 17">DSM 41481</strain>
    </source>
</reference>
<protein>
    <recommendedName>
        <fullName evidence="11">Transcriptional regulator WhiB</fullName>
    </recommendedName>
</protein>
<dbReference type="Proteomes" id="UP000190306">
    <property type="component" value="Chromosome"/>
</dbReference>
<keyword evidence="10 11" id="KW-0804">Transcription</keyword>
<dbReference type="AlphaFoldDB" id="A0AAE6Y3H6"/>
<accession>A0AAE6Y3H6</accession>
<name>A0AAE6Y3H6_STRAT</name>
<feature type="domain" description="4Fe-4S Wbl-type" evidence="13">
    <location>
        <begin position="12"/>
        <end position="75"/>
    </location>
</feature>
<evidence type="ECO:0000313" key="15">
    <source>
        <dbReference type="EMBL" id="QIT42181.1"/>
    </source>
</evidence>
<evidence type="ECO:0000256" key="12">
    <source>
        <dbReference type="SAM" id="MobiDB-lite"/>
    </source>
</evidence>
<dbReference type="GO" id="GO:0035731">
    <property type="term" value="F:dinitrosyl-iron complex binding"/>
    <property type="evidence" value="ECO:0007669"/>
    <property type="project" value="UniProtKB-UniRule"/>
</dbReference>
<keyword evidence="8 11" id="KW-0238">DNA-binding</keyword>
<evidence type="ECO:0000313" key="14">
    <source>
        <dbReference type="EMBL" id="OOQ55383.1"/>
    </source>
</evidence>
<dbReference type="Proteomes" id="UP000502504">
    <property type="component" value="Chromosome"/>
</dbReference>
<sequence>MGDSTYWRERAACLRADDPDMFFPVGNDGPSLVEVDEAKAVCSWCPVLEQCLDLALQLGPVQGVWGGTTESERRAIRRRDARPTTKKAVTLQNSDGTRRSARV</sequence>
<keyword evidence="16" id="KW-1185">Reference proteome</keyword>
<keyword evidence="9 11" id="KW-1015">Disulfide bond</keyword>
<comment type="PTM">
    <text evidence="11">Upon Fe-S cluster removal intramolecular disulfide bonds are formed.</text>
</comment>
<evidence type="ECO:0000313" key="17">
    <source>
        <dbReference type="Proteomes" id="UP000502504"/>
    </source>
</evidence>
<dbReference type="RefSeq" id="WP_078636780.1">
    <property type="nucleotide sequence ID" value="NZ_CM007717.1"/>
</dbReference>
<comment type="function">
    <text evidence="11">Acts as a transcriptional regulator. Probably redox-responsive. The apo- but not holo-form probably binds DNA.</text>
</comment>
<evidence type="ECO:0000256" key="7">
    <source>
        <dbReference type="ARBA" id="ARBA00023015"/>
    </source>
</evidence>
<keyword evidence="7 11" id="KW-0805">Transcription regulation</keyword>
<dbReference type="EMBL" id="LHQL01000001">
    <property type="protein sequence ID" value="OOQ55383.1"/>
    <property type="molecule type" value="Genomic_DNA"/>
</dbReference>
<reference evidence="14 16" key="1">
    <citation type="submission" date="2015-07" db="EMBL/GenBank/DDBJ databases">
        <title>Draft Genome Sequence of Streptomyces antibioticus, IMRU 3720 reveals insights in the evolution of actinomycin biosynthetic gene clusters in Streptomyces.</title>
        <authorList>
            <person name="Crnovcic I."/>
            <person name="Ruckert C."/>
            <person name="Kalinowksi J."/>
            <person name="Keller U."/>
        </authorList>
    </citation>
    <scope>NUCLEOTIDE SEQUENCE [LARGE SCALE GENOMIC DNA]</scope>
    <source>
        <strain evidence="14 16">DSM 41481</strain>
    </source>
</reference>
<dbReference type="PROSITE" id="PS51674">
    <property type="entry name" value="4FE4S_WBL"/>
    <property type="match status" value="1"/>
</dbReference>
<dbReference type="EMBL" id="CP050692">
    <property type="protein sequence ID" value="QIT42181.1"/>
    <property type="molecule type" value="Genomic_DNA"/>
</dbReference>
<evidence type="ECO:0000313" key="16">
    <source>
        <dbReference type="Proteomes" id="UP000190306"/>
    </source>
</evidence>
<evidence type="ECO:0000256" key="8">
    <source>
        <dbReference type="ARBA" id="ARBA00023125"/>
    </source>
</evidence>